<dbReference type="InterPro" id="IPR018253">
    <property type="entry name" value="DnaJ_domain_CS"/>
</dbReference>
<organism evidence="2 3">
    <name type="scientific">Ceratodon purpureus</name>
    <name type="common">Fire moss</name>
    <name type="synonym">Dicranum purpureum</name>
    <dbReference type="NCBI Taxonomy" id="3225"/>
    <lineage>
        <taxon>Eukaryota</taxon>
        <taxon>Viridiplantae</taxon>
        <taxon>Streptophyta</taxon>
        <taxon>Embryophyta</taxon>
        <taxon>Bryophyta</taxon>
        <taxon>Bryophytina</taxon>
        <taxon>Bryopsida</taxon>
        <taxon>Dicranidae</taxon>
        <taxon>Pseudoditrichales</taxon>
        <taxon>Ditrichaceae</taxon>
        <taxon>Ceratodon</taxon>
    </lineage>
</organism>
<dbReference type="Proteomes" id="UP000822688">
    <property type="component" value="Chromosome 10"/>
</dbReference>
<dbReference type="InterPro" id="IPR036869">
    <property type="entry name" value="J_dom_sf"/>
</dbReference>
<protein>
    <recommendedName>
        <fullName evidence="1">J domain-containing protein</fullName>
    </recommendedName>
</protein>
<dbReference type="Pfam" id="PF14308">
    <property type="entry name" value="DnaJ-X"/>
    <property type="match status" value="1"/>
</dbReference>
<dbReference type="Pfam" id="PF00226">
    <property type="entry name" value="DnaJ"/>
    <property type="match status" value="1"/>
</dbReference>
<proteinExistence type="predicted"/>
<dbReference type="Gene3D" id="1.10.287.110">
    <property type="entry name" value="DnaJ domain"/>
    <property type="match status" value="1"/>
</dbReference>
<sequence length="426" mass="47484">MVKDTEYYEVLEVQPDATAADIKKAYYLKARLVHPDKNPNDPEAAHNFQVLGEAYQILSDPQKRESYDKYGKQSVSQDAMVDAAAVFGMLFGSDAFQDYVGQLAMASMASMDTGDDGQPVDMKEAQAKFKEGQKQREIQLKNLLLERIDPYVKGDKVGFASWAQEEAHQLAEAAFGEPMLHTIGYIYARQAAKEMGKNLLFLGVPFLTEWVRDKGHFIKSQVTAAAGAIQLMQMQEDLKKQLEAGEGNGEEAIESYLESKQKMMLDSLWKLNVADIELTLSHVCQLVLRESGVKRDVLRQRAKALKKMGTIFQGVKGFSRDYSLRQKEEKLPESVEPLKVESEAKPSTQASRASVNQVSVFHSVLMYGTAASTVLSNSLTATFLLNSYSLTLVSCTLSWFSIGQPCLEIGSCFDSVWVYTLWGIKT</sequence>
<dbReference type="PANTHER" id="PTHR44094:SF8">
    <property type="entry name" value="DNAJ HEAT SHOCK N-TERMINAL DOMAIN-CONTAINING PROTEIN-RELATED"/>
    <property type="match status" value="1"/>
</dbReference>
<dbReference type="PROSITE" id="PS00636">
    <property type="entry name" value="DNAJ_1"/>
    <property type="match status" value="1"/>
</dbReference>
<dbReference type="AlphaFoldDB" id="A0A8T0GN49"/>
<evidence type="ECO:0000313" key="2">
    <source>
        <dbReference type="EMBL" id="KAG0560373.1"/>
    </source>
</evidence>
<dbReference type="InterPro" id="IPR052423">
    <property type="entry name" value="EMIR"/>
</dbReference>
<dbReference type="OrthoDB" id="10250354at2759"/>
<dbReference type="InterPro" id="IPR001623">
    <property type="entry name" value="DnaJ_domain"/>
</dbReference>
<accession>A0A8T0GN49</accession>
<keyword evidence="3" id="KW-1185">Reference proteome</keyword>
<reference evidence="2" key="1">
    <citation type="submission" date="2020-06" db="EMBL/GenBank/DDBJ databases">
        <title>WGS assembly of Ceratodon purpureus strain R40.</title>
        <authorList>
            <person name="Carey S.B."/>
            <person name="Jenkins J."/>
            <person name="Shu S."/>
            <person name="Lovell J.T."/>
            <person name="Sreedasyam A."/>
            <person name="Maumus F."/>
            <person name="Tiley G.P."/>
            <person name="Fernandez-Pozo N."/>
            <person name="Barry K."/>
            <person name="Chen C."/>
            <person name="Wang M."/>
            <person name="Lipzen A."/>
            <person name="Daum C."/>
            <person name="Saski C.A."/>
            <person name="Payton A.C."/>
            <person name="Mcbreen J.C."/>
            <person name="Conrad R.E."/>
            <person name="Kollar L.M."/>
            <person name="Olsson S."/>
            <person name="Huttunen S."/>
            <person name="Landis J.B."/>
            <person name="Wickett N.J."/>
            <person name="Johnson M.G."/>
            <person name="Rensing S.A."/>
            <person name="Grimwood J."/>
            <person name="Schmutz J."/>
            <person name="Mcdaniel S.F."/>
        </authorList>
    </citation>
    <scope>NUCLEOTIDE SEQUENCE</scope>
    <source>
        <strain evidence="2">R40</strain>
    </source>
</reference>
<dbReference type="PRINTS" id="PR00625">
    <property type="entry name" value="JDOMAIN"/>
</dbReference>
<dbReference type="EMBL" id="CM026431">
    <property type="protein sequence ID" value="KAG0560373.1"/>
    <property type="molecule type" value="Genomic_DNA"/>
</dbReference>
<dbReference type="PROSITE" id="PS50076">
    <property type="entry name" value="DNAJ_2"/>
    <property type="match status" value="1"/>
</dbReference>
<feature type="domain" description="J" evidence="1">
    <location>
        <begin position="6"/>
        <end position="71"/>
    </location>
</feature>
<dbReference type="CDD" id="cd06257">
    <property type="entry name" value="DnaJ"/>
    <property type="match status" value="1"/>
</dbReference>
<comment type="caution">
    <text evidence="2">The sequence shown here is derived from an EMBL/GenBank/DDBJ whole genome shotgun (WGS) entry which is preliminary data.</text>
</comment>
<dbReference type="InterPro" id="IPR026894">
    <property type="entry name" value="DnaJ_X"/>
</dbReference>
<dbReference type="SUPFAM" id="SSF46565">
    <property type="entry name" value="Chaperone J-domain"/>
    <property type="match status" value="1"/>
</dbReference>
<dbReference type="PANTHER" id="PTHR44094">
    <property type="entry name" value="DNAJ HEAT SHOCK N-TERMINAL DOMAIN-CONTAINING PROTEIN"/>
    <property type="match status" value="1"/>
</dbReference>
<evidence type="ECO:0000259" key="1">
    <source>
        <dbReference type="PROSITE" id="PS50076"/>
    </source>
</evidence>
<gene>
    <name evidence="2" type="ORF">KC19_10G175900</name>
</gene>
<name>A0A8T0GN49_CERPU</name>
<evidence type="ECO:0000313" key="3">
    <source>
        <dbReference type="Proteomes" id="UP000822688"/>
    </source>
</evidence>
<dbReference type="SMART" id="SM00271">
    <property type="entry name" value="DnaJ"/>
    <property type="match status" value="1"/>
</dbReference>